<accession>A0A926ITK1</accession>
<dbReference type="SUPFAM" id="SSF53697">
    <property type="entry name" value="SIS domain"/>
    <property type="match status" value="1"/>
</dbReference>
<dbReference type="PANTHER" id="PTHR30390:SF6">
    <property type="entry name" value="DNAA INITIATOR-ASSOCIATING PROTEIN DIAA"/>
    <property type="match status" value="1"/>
</dbReference>
<dbReference type="Proteomes" id="UP000647416">
    <property type="component" value="Unassembled WGS sequence"/>
</dbReference>
<feature type="domain" description="SIS" evidence="1">
    <location>
        <begin position="26"/>
        <end position="205"/>
    </location>
</feature>
<evidence type="ECO:0000259" key="1">
    <source>
        <dbReference type="PROSITE" id="PS51464"/>
    </source>
</evidence>
<proteinExistence type="predicted"/>
<dbReference type="GO" id="GO:1901135">
    <property type="term" value="P:carbohydrate derivative metabolic process"/>
    <property type="evidence" value="ECO:0007669"/>
    <property type="project" value="InterPro"/>
</dbReference>
<dbReference type="InterPro" id="IPR035461">
    <property type="entry name" value="GmhA/DiaA"/>
</dbReference>
<dbReference type="RefSeq" id="WP_178348640.1">
    <property type="nucleotide sequence ID" value="NZ_JACRTE010000007.1"/>
</dbReference>
<keyword evidence="3" id="KW-1185">Reference proteome</keyword>
<dbReference type="Pfam" id="PF13580">
    <property type="entry name" value="SIS_2"/>
    <property type="match status" value="2"/>
</dbReference>
<reference evidence="2" key="1">
    <citation type="submission" date="2020-08" db="EMBL/GenBank/DDBJ databases">
        <title>Genome public.</title>
        <authorList>
            <person name="Liu C."/>
            <person name="Sun Q."/>
        </authorList>
    </citation>
    <scope>NUCLEOTIDE SEQUENCE</scope>
    <source>
        <strain evidence="2">NSJ-50</strain>
    </source>
</reference>
<dbReference type="InterPro" id="IPR050099">
    <property type="entry name" value="SIS_GmhA/DiaA_subfam"/>
</dbReference>
<dbReference type="InterPro" id="IPR046348">
    <property type="entry name" value="SIS_dom_sf"/>
</dbReference>
<dbReference type="AlphaFoldDB" id="A0A926ITK1"/>
<dbReference type="GO" id="GO:0097367">
    <property type="term" value="F:carbohydrate derivative binding"/>
    <property type="evidence" value="ECO:0007669"/>
    <property type="project" value="InterPro"/>
</dbReference>
<dbReference type="PANTHER" id="PTHR30390">
    <property type="entry name" value="SEDOHEPTULOSE 7-PHOSPHATE ISOMERASE / DNAA INITIATOR-ASSOCIATING FACTOR FOR REPLICATION INITIATION"/>
    <property type="match status" value="1"/>
</dbReference>
<protein>
    <submittedName>
        <fullName evidence="2">SIS domain-containing protein</fullName>
    </submittedName>
</protein>
<organism evidence="2 3">
    <name type="scientific">Qingrenia yutianensis</name>
    <dbReference type="NCBI Taxonomy" id="2763676"/>
    <lineage>
        <taxon>Bacteria</taxon>
        <taxon>Bacillati</taxon>
        <taxon>Bacillota</taxon>
        <taxon>Clostridia</taxon>
        <taxon>Eubacteriales</taxon>
        <taxon>Oscillospiraceae</taxon>
        <taxon>Qingrenia</taxon>
    </lineage>
</organism>
<evidence type="ECO:0000313" key="2">
    <source>
        <dbReference type="EMBL" id="MBC8596670.1"/>
    </source>
</evidence>
<dbReference type="CDD" id="cd05006">
    <property type="entry name" value="SIS_GmhA"/>
    <property type="match status" value="1"/>
</dbReference>
<evidence type="ECO:0000313" key="3">
    <source>
        <dbReference type="Proteomes" id="UP000647416"/>
    </source>
</evidence>
<dbReference type="PROSITE" id="PS51464">
    <property type="entry name" value="SIS"/>
    <property type="match status" value="1"/>
</dbReference>
<sequence length="205" mass="22616">MKNEFYERYPMLKENEDKIEKVIEAIINTYNSGGTVLLCGNGGSESDCDHIVGEFMKGFMLKRPFKGEDRNAIVKAFGTEDAVKNFQYAVPAISLPSLSAVNTAFINDVAPDFVYAQLMYGYGKKGDVAIGISTSGNSKNVVNALIAAKAKGMFTVALTGAKPNRSEEIADVSIKVCETETYKVQELHLPTYHYICAEVERRLFE</sequence>
<gene>
    <name evidence="2" type="ORF">H8706_07275</name>
</gene>
<comment type="caution">
    <text evidence="2">The sequence shown here is derived from an EMBL/GenBank/DDBJ whole genome shotgun (WGS) entry which is preliminary data.</text>
</comment>
<dbReference type="InterPro" id="IPR001347">
    <property type="entry name" value="SIS_dom"/>
</dbReference>
<dbReference type="EMBL" id="JACRTE010000007">
    <property type="protein sequence ID" value="MBC8596670.1"/>
    <property type="molecule type" value="Genomic_DNA"/>
</dbReference>
<dbReference type="Gene3D" id="3.40.50.10490">
    <property type="entry name" value="Glucose-6-phosphate isomerase like protein, domain 1"/>
    <property type="match status" value="1"/>
</dbReference>
<name>A0A926ITK1_9FIRM</name>